<dbReference type="Proteomes" id="UP000588111">
    <property type="component" value="Unassembled WGS sequence"/>
</dbReference>
<evidence type="ECO:0000313" key="1">
    <source>
        <dbReference type="EMBL" id="MBB3106317.1"/>
    </source>
</evidence>
<dbReference type="AlphaFoldDB" id="A0A839TA72"/>
<sequence length="212" mass="23251">MVILATKFIRQFKSREPKPNKLTKKSLRGGFMILAASTLFACNQADIKANANVDTSIDNVENVNQSSTINAKALHSDLLKNVSATVYKDVNCGCCKDWIEHVQNYGLTATSQHPKDLSLFKDRYGVPTEMRSCHTAVTTDGYVFEGHVPAKYVAQFLANPPAQAIGLAVPGMPMGSPGMEYQGQFAPYQIMQINKDGTNQVYADIESADQQL</sequence>
<reference evidence="1 2" key="1">
    <citation type="submission" date="2020-08" db="EMBL/GenBank/DDBJ databases">
        <title>Genomic Encyclopedia of Type Strains, Phase III (KMG-III): the genomes of soil and plant-associated and newly described type strains.</title>
        <authorList>
            <person name="Whitman W."/>
        </authorList>
    </citation>
    <scope>NUCLEOTIDE SEQUENCE [LARGE SCALE GENOMIC DNA]</scope>
    <source>
        <strain evidence="1 2">CECT 5885</strain>
    </source>
</reference>
<gene>
    <name evidence="1" type="ORF">FHS24_000808</name>
</gene>
<dbReference type="Pfam" id="PF04214">
    <property type="entry name" value="DUF411"/>
    <property type="match status" value="1"/>
</dbReference>
<protein>
    <submittedName>
        <fullName evidence="1">Uncharacterized protein</fullName>
    </submittedName>
</protein>
<accession>A0A839TA72</accession>
<dbReference type="InterPro" id="IPR007332">
    <property type="entry name" value="DUF411"/>
</dbReference>
<name>A0A839TA72_9GAMM</name>
<evidence type="ECO:0000313" key="2">
    <source>
        <dbReference type="Proteomes" id="UP000588111"/>
    </source>
</evidence>
<dbReference type="RefSeq" id="WP_406947771.1">
    <property type="nucleotide sequence ID" value="NZ_CAJHAH010000002.1"/>
</dbReference>
<organism evidence="1 2">
    <name type="scientific">Psychrobacter luti</name>
    <dbReference type="NCBI Taxonomy" id="198481"/>
    <lineage>
        <taxon>Bacteria</taxon>
        <taxon>Pseudomonadati</taxon>
        <taxon>Pseudomonadota</taxon>
        <taxon>Gammaproteobacteria</taxon>
        <taxon>Moraxellales</taxon>
        <taxon>Moraxellaceae</taxon>
        <taxon>Psychrobacter</taxon>
    </lineage>
</organism>
<dbReference type="EMBL" id="JACHXL010000001">
    <property type="protein sequence ID" value="MBB3106317.1"/>
    <property type="molecule type" value="Genomic_DNA"/>
</dbReference>
<keyword evidence="2" id="KW-1185">Reference proteome</keyword>
<proteinExistence type="predicted"/>
<comment type="caution">
    <text evidence="1">The sequence shown here is derived from an EMBL/GenBank/DDBJ whole genome shotgun (WGS) entry which is preliminary data.</text>
</comment>